<keyword evidence="3" id="KW-0805">Transcription regulation</keyword>
<proteinExistence type="inferred from homology"/>
<accession>A0A951PYB5</accession>
<evidence type="ECO:0000256" key="1">
    <source>
        <dbReference type="ARBA" id="ARBA00022491"/>
    </source>
</evidence>
<gene>
    <name evidence="7" type="ORF">KME32_13625</name>
</gene>
<dbReference type="EMBL" id="JAHHHN010000007">
    <property type="protein sequence ID" value="MBW4562165.1"/>
    <property type="molecule type" value="Genomic_DNA"/>
</dbReference>
<evidence type="ECO:0000256" key="2">
    <source>
        <dbReference type="ARBA" id="ARBA00022649"/>
    </source>
</evidence>
<evidence type="ECO:0000256" key="3">
    <source>
        <dbReference type="ARBA" id="ARBA00023015"/>
    </source>
</evidence>
<dbReference type="GO" id="GO:0003677">
    <property type="term" value="F:DNA binding"/>
    <property type="evidence" value="ECO:0007669"/>
    <property type="project" value="UniProtKB-KW"/>
</dbReference>
<keyword evidence="5" id="KW-0804">Transcription</keyword>
<evidence type="ECO:0000313" key="7">
    <source>
        <dbReference type="EMBL" id="MBW4562165.1"/>
    </source>
</evidence>
<evidence type="ECO:0000256" key="6">
    <source>
        <dbReference type="ARBA" id="ARBA00049988"/>
    </source>
</evidence>
<dbReference type="AlphaFoldDB" id="A0A951PYB5"/>
<evidence type="ECO:0000313" key="8">
    <source>
        <dbReference type="Proteomes" id="UP000715781"/>
    </source>
</evidence>
<evidence type="ECO:0000256" key="5">
    <source>
        <dbReference type="ARBA" id="ARBA00023163"/>
    </source>
</evidence>
<dbReference type="InterPro" id="IPR014795">
    <property type="entry name" value="TacA_1-like"/>
</dbReference>
<dbReference type="Gene3D" id="1.20.5.780">
    <property type="entry name" value="Single helix bin"/>
    <property type="match status" value="1"/>
</dbReference>
<dbReference type="Pfam" id="PF08681">
    <property type="entry name" value="TacA1"/>
    <property type="match status" value="1"/>
</dbReference>
<evidence type="ECO:0000256" key="4">
    <source>
        <dbReference type="ARBA" id="ARBA00023125"/>
    </source>
</evidence>
<comment type="caution">
    <text evidence="7">The sequence shown here is derived from an EMBL/GenBank/DDBJ whole genome shotgun (WGS) entry which is preliminary data.</text>
</comment>
<reference evidence="7" key="2">
    <citation type="journal article" date="2022" name="Microbiol. Resour. Announc.">
        <title>Metagenome Sequencing to Explore Phylogenomics of Terrestrial Cyanobacteria.</title>
        <authorList>
            <person name="Ward R.D."/>
            <person name="Stajich J.E."/>
            <person name="Johansen J.R."/>
            <person name="Huntemann M."/>
            <person name="Clum A."/>
            <person name="Foster B."/>
            <person name="Foster B."/>
            <person name="Roux S."/>
            <person name="Palaniappan K."/>
            <person name="Varghese N."/>
            <person name="Mukherjee S."/>
            <person name="Reddy T.B.K."/>
            <person name="Daum C."/>
            <person name="Copeland A."/>
            <person name="Chen I.A."/>
            <person name="Ivanova N.N."/>
            <person name="Kyrpides N.C."/>
            <person name="Shapiro N."/>
            <person name="Eloe-Fadrosh E.A."/>
            <person name="Pietrasiak N."/>
        </authorList>
    </citation>
    <scope>NUCLEOTIDE SEQUENCE</scope>
    <source>
        <strain evidence="7">JT2-VF2</strain>
    </source>
</reference>
<keyword evidence="1" id="KW-0678">Repressor</keyword>
<organism evidence="7 8">
    <name type="scientific">Mojavia pulchra JT2-VF2</name>
    <dbReference type="NCBI Taxonomy" id="287848"/>
    <lineage>
        <taxon>Bacteria</taxon>
        <taxon>Bacillati</taxon>
        <taxon>Cyanobacteriota</taxon>
        <taxon>Cyanophyceae</taxon>
        <taxon>Nostocales</taxon>
        <taxon>Nostocaceae</taxon>
    </lineage>
</organism>
<sequence length="99" mass="11574">MQKKSTEPVNRNRNLTINIRVHQTQRDLIDHAAEILGKNRSDFMLEAACREAEAVLLERRLFILDDAKFKQFMDALDAPPMENQNLRKLLTKKAPWDEV</sequence>
<dbReference type="PANTHER" id="PTHR35401:SF1">
    <property type="entry name" value="CYTOPLASMIC PROTEIN"/>
    <property type="match status" value="1"/>
</dbReference>
<dbReference type="GO" id="GO:0006355">
    <property type="term" value="P:regulation of DNA-templated transcription"/>
    <property type="evidence" value="ECO:0007669"/>
    <property type="project" value="InterPro"/>
</dbReference>
<keyword evidence="2" id="KW-1277">Toxin-antitoxin system</keyword>
<dbReference type="InterPro" id="IPR010985">
    <property type="entry name" value="Ribbon_hlx_hlx"/>
</dbReference>
<name>A0A951PYB5_9NOST</name>
<keyword evidence="4" id="KW-0238">DNA-binding</keyword>
<comment type="similarity">
    <text evidence="6">Belongs to the TacA antitoxin family.</text>
</comment>
<protein>
    <submittedName>
        <fullName evidence="7">DUF1778 domain-containing protein</fullName>
    </submittedName>
</protein>
<dbReference type="SUPFAM" id="SSF47598">
    <property type="entry name" value="Ribbon-helix-helix"/>
    <property type="match status" value="1"/>
</dbReference>
<dbReference type="PANTHER" id="PTHR35401">
    <property type="entry name" value="COPG FAMILY HELIX-TURN-HELIX PROTEIN-RELATED-RELATED"/>
    <property type="match status" value="1"/>
</dbReference>
<reference evidence="7" key="1">
    <citation type="submission" date="2021-05" db="EMBL/GenBank/DDBJ databases">
        <authorList>
            <person name="Pietrasiak N."/>
            <person name="Ward R."/>
            <person name="Stajich J.E."/>
            <person name="Kurbessoian T."/>
        </authorList>
    </citation>
    <scope>NUCLEOTIDE SEQUENCE</scope>
    <source>
        <strain evidence="7">JT2-VF2</strain>
    </source>
</reference>
<dbReference type="Proteomes" id="UP000715781">
    <property type="component" value="Unassembled WGS sequence"/>
</dbReference>